<name>A0ACC7LW27_9PSED</name>
<dbReference type="Proteomes" id="UP001615411">
    <property type="component" value="Unassembled WGS sequence"/>
</dbReference>
<sequence>MPFKTLALLLLSMSLFGCSMAPSIDTAITPEQQQSNAPLHVIEHYDGTVAWKKSDAPLSKDHDKAIFINLPKTISFDSSDPRLAKFSGDADKLRLHFRTQLEKQLTAAGYRLVDKPTPGALALQVSIADIERSPRDPNVTEYIPIGMLVGLSLHATGVRDETLYLFFQSDVSDSLSGETLGRAVDRASGKNIGQDQAPVVEDIYPAMDTAAQMIRERLDREFQAKPAA</sequence>
<accession>A0ACC7LW27</accession>
<gene>
    <name evidence="1" type="ORF">ACIKP7_11295</name>
</gene>
<reference evidence="1" key="1">
    <citation type="submission" date="2024-10" db="EMBL/GenBank/DDBJ databases">
        <title>Aeromonas and Pseudomonas from the Cagarras Archipelago, Rio de Janeiro, Brazil.</title>
        <authorList>
            <person name="Canellas A.L.B."/>
            <person name="Laport M.S."/>
        </authorList>
    </citation>
    <scope>NUCLEOTIDE SEQUENCE</scope>
    <source>
        <strain evidence="1">ACP-7</strain>
    </source>
</reference>
<evidence type="ECO:0000313" key="1">
    <source>
        <dbReference type="EMBL" id="MFJ1338706.1"/>
    </source>
</evidence>
<dbReference type="EMBL" id="JBIUGF010000028">
    <property type="protein sequence ID" value="MFJ1338706.1"/>
    <property type="molecule type" value="Genomic_DNA"/>
</dbReference>
<protein>
    <submittedName>
        <fullName evidence="1">DUF3313 domain-containing protein</fullName>
    </submittedName>
</protein>
<evidence type="ECO:0000313" key="2">
    <source>
        <dbReference type="Proteomes" id="UP001615411"/>
    </source>
</evidence>
<proteinExistence type="predicted"/>
<organism evidence="1 2">
    <name type="scientific">Pseudomonas caricapapayae</name>
    <dbReference type="NCBI Taxonomy" id="46678"/>
    <lineage>
        <taxon>Bacteria</taxon>
        <taxon>Pseudomonadati</taxon>
        <taxon>Pseudomonadota</taxon>
        <taxon>Gammaproteobacteria</taxon>
        <taxon>Pseudomonadales</taxon>
        <taxon>Pseudomonadaceae</taxon>
        <taxon>Pseudomonas</taxon>
    </lineage>
</organism>
<keyword evidence="2" id="KW-1185">Reference proteome</keyword>
<comment type="caution">
    <text evidence="1">The sequence shown here is derived from an EMBL/GenBank/DDBJ whole genome shotgun (WGS) entry which is preliminary data.</text>
</comment>